<organism evidence="1 2">
    <name type="scientific">Klebsiella michiganensis</name>
    <dbReference type="NCBI Taxonomy" id="1134687"/>
    <lineage>
        <taxon>Bacteria</taxon>
        <taxon>Pseudomonadati</taxon>
        <taxon>Pseudomonadota</taxon>
        <taxon>Gammaproteobacteria</taxon>
        <taxon>Enterobacterales</taxon>
        <taxon>Enterobacteriaceae</taxon>
        <taxon>Klebsiella/Raoultella group</taxon>
        <taxon>Klebsiella</taxon>
    </lineage>
</organism>
<name>A0AAJ1NX48_9ENTR</name>
<comment type="caution">
    <text evidence="1">The sequence shown here is derived from an EMBL/GenBank/DDBJ whole genome shotgun (WGS) entry which is preliminary data.</text>
</comment>
<reference evidence="1" key="1">
    <citation type="submission" date="2022-09" db="EMBL/GenBank/DDBJ databases">
        <title>Intensive care unit water sources are persistently colonized with multi-drug resistant bacteria and are the site of extensive horizontal gene transfer of antibiotic resistance genes.</title>
        <authorList>
            <person name="Diorio-Toth L."/>
        </authorList>
    </citation>
    <scope>NUCLEOTIDE SEQUENCE</scope>
    <source>
        <strain evidence="1">GD03918</strain>
    </source>
</reference>
<proteinExistence type="predicted"/>
<dbReference type="AlphaFoldDB" id="A0AAJ1NX48"/>
<dbReference type="Proteomes" id="UP001159937">
    <property type="component" value="Unassembled WGS sequence"/>
</dbReference>
<dbReference type="RefSeq" id="WP_279945202.1">
    <property type="nucleotide sequence ID" value="NZ_JAOCBF010000096.1"/>
</dbReference>
<protein>
    <submittedName>
        <fullName evidence="1">Uncharacterized protein</fullName>
    </submittedName>
</protein>
<dbReference type="EMBL" id="JAOCBF010000096">
    <property type="protein sequence ID" value="MDH0967367.1"/>
    <property type="molecule type" value="Genomic_DNA"/>
</dbReference>
<gene>
    <name evidence="1" type="ORF">N5C89_31525</name>
</gene>
<evidence type="ECO:0000313" key="1">
    <source>
        <dbReference type="EMBL" id="MDH0967367.1"/>
    </source>
</evidence>
<feature type="non-terminal residue" evidence="1">
    <location>
        <position position="1"/>
    </location>
</feature>
<evidence type="ECO:0000313" key="2">
    <source>
        <dbReference type="Proteomes" id="UP001159937"/>
    </source>
</evidence>
<sequence length="61" mass="6705">IYLEQRKGLNLSGQLNIRNNHISNSAQGDISTNYSGYGTDTKARVMIQSTKKLTVSGIEGY</sequence>
<accession>A0AAJ1NX48</accession>